<evidence type="ECO:0000313" key="2">
    <source>
        <dbReference type="Proteomes" id="UP000267029"/>
    </source>
</evidence>
<dbReference type="WBParaSite" id="MCOS_0000489501-mRNA-1">
    <property type="protein sequence ID" value="MCOS_0000489501-mRNA-1"/>
    <property type="gene ID" value="MCOS_0000489501"/>
</dbReference>
<proteinExistence type="predicted"/>
<evidence type="ECO:0000313" key="3">
    <source>
        <dbReference type="WBParaSite" id="MCOS_0000489501-mRNA-1"/>
    </source>
</evidence>
<dbReference type="AlphaFoldDB" id="A0A0R3UD97"/>
<evidence type="ECO:0000313" key="1">
    <source>
        <dbReference type="EMBL" id="VDD78894.1"/>
    </source>
</evidence>
<name>A0A0R3UD97_MESCO</name>
<accession>A0A0R3UD97</accession>
<organism evidence="3">
    <name type="scientific">Mesocestoides corti</name>
    <name type="common">Flatworm</name>
    <dbReference type="NCBI Taxonomy" id="53468"/>
    <lineage>
        <taxon>Eukaryota</taxon>
        <taxon>Metazoa</taxon>
        <taxon>Spiralia</taxon>
        <taxon>Lophotrochozoa</taxon>
        <taxon>Platyhelminthes</taxon>
        <taxon>Cestoda</taxon>
        <taxon>Eucestoda</taxon>
        <taxon>Cyclophyllidea</taxon>
        <taxon>Mesocestoididae</taxon>
        <taxon>Mesocestoides</taxon>
    </lineage>
</organism>
<dbReference type="Proteomes" id="UP000267029">
    <property type="component" value="Unassembled WGS sequence"/>
</dbReference>
<sequence length="101" mass="11360">MIFLCYGLLVKDDSTEVRRSREQVPFVPFSSLKFFNLYSVPNARQHGELTYDSAFAKTPPSLPQLSQFFAVCITDINRQVLLVLLTTLGALVPLLLQRPAS</sequence>
<keyword evidence="2" id="KW-1185">Reference proteome</keyword>
<protein>
    <submittedName>
        <fullName evidence="1 3">Uncharacterized protein</fullName>
    </submittedName>
</protein>
<gene>
    <name evidence="1" type="ORF">MCOS_LOCUS4897</name>
</gene>
<reference evidence="1 2" key="2">
    <citation type="submission" date="2018-10" db="EMBL/GenBank/DDBJ databases">
        <authorList>
            <consortium name="Pathogen Informatics"/>
        </authorList>
    </citation>
    <scope>NUCLEOTIDE SEQUENCE [LARGE SCALE GENOMIC DNA]</scope>
</reference>
<reference evidence="3" key="1">
    <citation type="submission" date="2017-02" db="UniProtKB">
        <authorList>
            <consortium name="WormBaseParasite"/>
        </authorList>
    </citation>
    <scope>IDENTIFICATION</scope>
</reference>
<dbReference type="EMBL" id="UXSR01002622">
    <property type="protein sequence ID" value="VDD78894.1"/>
    <property type="molecule type" value="Genomic_DNA"/>
</dbReference>